<dbReference type="InterPro" id="IPR000515">
    <property type="entry name" value="MetI-like"/>
</dbReference>
<keyword evidence="4 7" id="KW-0812">Transmembrane</keyword>
<feature type="transmembrane region" description="Helical" evidence="7">
    <location>
        <begin position="32"/>
        <end position="50"/>
    </location>
</feature>
<comment type="similarity">
    <text evidence="7">Belongs to the binding-protein-dependent transport system permease family.</text>
</comment>
<dbReference type="Proteomes" id="UP001652445">
    <property type="component" value="Unassembled WGS sequence"/>
</dbReference>
<evidence type="ECO:0000256" key="1">
    <source>
        <dbReference type="ARBA" id="ARBA00004651"/>
    </source>
</evidence>
<dbReference type="InterPro" id="IPR050809">
    <property type="entry name" value="UgpAE/MalFG_permease"/>
</dbReference>
<keyword evidence="6 7" id="KW-0472">Membrane</keyword>
<dbReference type="PROSITE" id="PS50928">
    <property type="entry name" value="ABC_TM1"/>
    <property type="match status" value="1"/>
</dbReference>
<feature type="transmembrane region" description="Helical" evidence="7">
    <location>
        <begin position="133"/>
        <end position="152"/>
    </location>
</feature>
<dbReference type="RefSeq" id="WP_262685676.1">
    <property type="nucleotide sequence ID" value="NZ_JAOQIO010000084.1"/>
</dbReference>
<evidence type="ECO:0000259" key="8">
    <source>
        <dbReference type="PROSITE" id="PS50928"/>
    </source>
</evidence>
<evidence type="ECO:0000256" key="7">
    <source>
        <dbReference type="RuleBase" id="RU363032"/>
    </source>
</evidence>
<dbReference type="SUPFAM" id="SSF161098">
    <property type="entry name" value="MetI-like"/>
    <property type="match status" value="1"/>
</dbReference>
<dbReference type="PANTHER" id="PTHR43227">
    <property type="entry name" value="BLL4140 PROTEIN"/>
    <property type="match status" value="1"/>
</dbReference>
<feature type="transmembrane region" description="Helical" evidence="7">
    <location>
        <begin position="286"/>
        <end position="307"/>
    </location>
</feature>
<evidence type="ECO:0000256" key="2">
    <source>
        <dbReference type="ARBA" id="ARBA00022448"/>
    </source>
</evidence>
<comment type="caution">
    <text evidence="9">The sequence shown here is derived from an EMBL/GenBank/DDBJ whole genome shotgun (WGS) entry which is preliminary data.</text>
</comment>
<keyword evidence="5 7" id="KW-1133">Transmembrane helix</keyword>
<evidence type="ECO:0000313" key="10">
    <source>
        <dbReference type="Proteomes" id="UP001652445"/>
    </source>
</evidence>
<comment type="subcellular location">
    <subcellularLocation>
        <location evidence="1 7">Cell membrane</location>
        <topology evidence="1 7">Multi-pass membrane protein</topology>
    </subcellularLocation>
</comment>
<dbReference type="CDD" id="cd06261">
    <property type="entry name" value="TM_PBP2"/>
    <property type="match status" value="1"/>
</dbReference>
<dbReference type="Gene3D" id="1.10.3720.10">
    <property type="entry name" value="MetI-like"/>
    <property type="match status" value="1"/>
</dbReference>
<feature type="domain" description="ABC transmembrane type-1" evidence="8">
    <location>
        <begin position="92"/>
        <end position="307"/>
    </location>
</feature>
<keyword evidence="3" id="KW-1003">Cell membrane</keyword>
<dbReference type="PANTHER" id="PTHR43227:SF11">
    <property type="entry name" value="BLL4140 PROTEIN"/>
    <property type="match status" value="1"/>
</dbReference>
<proteinExistence type="inferred from homology"/>
<name>A0ABT2UIR8_9BACL</name>
<evidence type="ECO:0000256" key="3">
    <source>
        <dbReference type="ARBA" id="ARBA00022475"/>
    </source>
</evidence>
<keyword evidence="10" id="KW-1185">Reference proteome</keyword>
<protein>
    <submittedName>
        <fullName evidence="9">ABC transporter permease subunit</fullName>
    </submittedName>
</protein>
<dbReference type="InterPro" id="IPR035906">
    <property type="entry name" value="MetI-like_sf"/>
</dbReference>
<sequence length="320" mass="36445">MTQNMTRAIQNNRPAARPAKPHWFRHIRNNPGLYLMVVPGIIYFVVFRYVPLLGSVIAFQDYNIFKGITDSNWVGFKWFEQMYAFPNFKRLLVNTLIISFYQLIFAFPAPIILACMMNELSRTRMKQWMQTILYLPHFLSWTIIFALVYSLLSSQSGLLNHYLTQWGGTEIHFLQEPGYFRTIVISTGMWKEMGWGTIIYLAALAGVNPSLYEAATVDGAGRWKQFLHITAPELVPATMILLLLKIGHILDIGFEQIYVFLTPATYSVGDVIDTYAYRAGLLNGQYSFATAIGLFKSIVGFLMLVIANRISKATTGQGLY</sequence>
<accession>A0ABT2UIR8</accession>
<feature type="transmembrane region" description="Helical" evidence="7">
    <location>
        <begin position="91"/>
        <end position="113"/>
    </location>
</feature>
<keyword evidence="2 7" id="KW-0813">Transport</keyword>
<dbReference type="Pfam" id="PF00528">
    <property type="entry name" value="BPD_transp_1"/>
    <property type="match status" value="1"/>
</dbReference>
<evidence type="ECO:0000256" key="6">
    <source>
        <dbReference type="ARBA" id="ARBA00023136"/>
    </source>
</evidence>
<dbReference type="EMBL" id="JAOQIO010000084">
    <property type="protein sequence ID" value="MCU6794539.1"/>
    <property type="molecule type" value="Genomic_DNA"/>
</dbReference>
<evidence type="ECO:0000256" key="4">
    <source>
        <dbReference type="ARBA" id="ARBA00022692"/>
    </source>
</evidence>
<reference evidence="9 10" key="1">
    <citation type="submission" date="2022-09" db="EMBL/GenBank/DDBJ databases">
        <authorList>
            <person name="Han X.L."/>
            <person name="Wang Q."/>
            <person name="Lu T."/>
        </authorList>
    </citation>
    <scope>NUCLEOTIDE SEQUENCE [LARGE SCALE GENOMIC DNA]</scope>
    <source>
        <strain evidence="9 10">WQ 127069</strain>
    </source>
</reference>
<gene>
    <name evidence="9" type="ORF">OB236_20730</name>
</gene>
<evidence type="ECO:0000256" key="5">
    <source>
        <dbReference type="ARBA" id="ARBA00022989"/>
    </source>
</evidence>
<organism evidence="9 10">
    <name type="scientific">Paenibacillus baimaensis</name>
    <dbReference type="NCBI Taxonomy" id="2982185"/>
    <lineage>
        <taxon>Bacteria</taxon>
        <taxon>Bacillati</taxon>
        <taxon>Bacillota</taxon>
        <taxon>Bacilli</taxon>
        <taxon>Bacillales</taxon>
        <taxon>Paenibacillaceae</taxon>
        <taxon>Paenibacillus</taxon>
    </lineage>
</organism>
<evidence type="ECO:0000313" key="9">
    <source>
        <dbReference type="EMBL" id="MCU6794539.1"/>
    </source>
</evidence>